<protein>
    <submittedName>
        <fullName evidence="5">TetR/AcrR family transcriptional regulator</fullName>
    </submittedName>
</protein>
<feature type="domain" description="HTH tetR-type" evidence="4">
    <location>
        <begin position="1"/>
        <end position="61"/>
    </location>
</feature>
<proteinExistence type="predicted"/>
<dbReference type="Proteomes" id="UP000679247">
    <property type="component" value="Chromosome"/>
</dbReference>
<dbReference type="Gene3D" id="1.10.357.10">
    <property type="entry name" value="Tetracycline Repressor, domain 2"/>
    <property type="match status" value="1"/>
</dbReference>
<dbReference type="Gene3D" id="1.10.10.60">
    <property type="entry name" value="Homeodomain-like"/>
    <property type="match status" value="1"/>
</dbReference>
<organism evidence="5 6">
    <name type="scientific">Cytobacillus gottheilii</name>
    <dbReference type="NCBI Taxonomy" id="859144"/>
    <lineage>
        <taxon>Bacteria</taxon>
        <taxon>Bacillati</taxon>
        <taxon>Bacillota</taxon>
        <taxon>Bacilli</taxon>
        <taxon>Bacillales</taxon>
        <taxon>Bacillaceae</taxon>
        <taxon>Cytobacillus</taxon>
    </lineage>
</organism>
<dbReference type="Pfam" id="PF00440">
    <property type="entry name" value="TetR_N"/>
    <property type="match status" value="1"/>
</dbReference>
<evidence type="ECO:0000256" key="1">
    <source>
        <dbReference type="ARBA" id="ARBA00022491"/>
    </source>
</evidence>
<evidence type="ECO:0000256" key="3">
    <source>
        <dbReference type="PROSITE-ProRule" id="PRU00335"/>
    </source>
</evidence>
<evidence type="ECO:0000259" key="4">
    <source>
        <dbReference type="PROSITE" id="PS50977"/>
    </source>
</evidence>
<keyword evidence="2 3" id="KW-0238">DNA-binding</keyword>
<keyword evidence="1" id="KW-0678">Repressor</keyword>
<sequence length="279" mass="32054">MVKKQLIMEKALELFAEQGFDATSVQQITEKSGISKGAFYLSFKSKDELIFALIDHFMSEIVSNIDYLVSGGGYQKDELLYQFYLTILKNFEEHSNLATVFMKEQTHTLNMELIMKLHFYDKQINRAILKMIDQIYGDSIAATKFDLLYCVKGFMKMYSELFIFSKLPLDLKLLASSLVEKTNLLAKHSTVPFVTKELVNLLDLPAEGPPTSETLVKHINDLIAEVQEGFVKDALHELKEQINKQTLDILLINGLVEIVRQDAQCMWVAFLLRRYFKIS</sequence>
<evidence type="ECO:0000313" key="5">
    <source>
        <dbReference type="EMBL" id="QVY61840.1"/>
    </source>
</evidence>
<dbReference type="PANTHER" id="PTHR43479:SF22">
    <property type="entry name" value="TRANSCRIPTIONAL REGULATOR, TETR FAMILY"/>
    <property type="match status" value="1"/>
</dbReference>
<dbReference type="InterPro" id="IPR050624">
    <property type="entry name" value="HTH-type_Tx_Regulator"/>
</dbReference>
<accession>A0ABX8FCM7</accession>
<keyword evidence="6" id="KW-1185">Reference proteome</keyword>
<dbReference type="RefSeq" id="WP_214477052.1">
    <property type="nucleotide sequence ID" value="NZ_CP071709.1"/>
</dbReference>
<evidence type="ECO:0000313" key="6">
    <source>
        <dbReference type="Proteomes" id="UP000679247"/>
    </source>
</evidence>
<dbReference type="InterPro" id="IPR001647">
    <property type="entry name" value="HTH_TetR"/>
</dbReference>
<feature type="DNA-binding region" description="H-T-H motif" evidence="3">
    <location>
        <begin position="24"/>
        <end position="43"/>
    </location>
</feature>
<dbReference type="PRINTS" id="PR00455">
    <property type="entry name" value="HTHTETR"/>
</dbReference>
<dbReference type="InterPro" id="IPR009057">
    <property type="entry name" value="Homeodomain-like_sf"/>
</dbReference>
<dbReference type="EMBL" id="CP071709">
    <property type="protein sequence ID" value="QVY61840.1"/>
    <property type="molecule type" value="Genomic_DNA"/>
</dbReference>
<reference evidence="5 6" key="1">
    <citation type="submission" date="2021-03" db="EMBL/GenBank/DDBJ databases">
        <title>The first data on the complete genome of the tetrodotoxin-producing bacterium.</title>
        <authorList>
            <person name="Melnikova D.I."/>
            <person name="Nijland R."/>
            <person name="Magarlamov T.Y."/>
        </authorList>
    </citation>
    <scope>NUCLEOTIDE SEQUENCE [LARGE SCALE GENOMIC DNA]</scope>
    <source>
        <strain evidence="5 6">1839</strain>
    </source>
</reference>
<gene>
    <name evidence="5" type="ORF">J1899_01510</name>
</gene>
<dbReference type="PANTHER" id="PTHR43479">
    <property type="entry name" value="ACREF/ENVCD OPERON REPRESSOR-RELATED"/>
    <property type="match status" value="1"/>
</dbReference>
<name>A0ABX8FCM7_9BACI</name>
<evidence type="ECO:0000256" key="2">
    <source>
        <dbReference type="ARBA" id="ARBA00023125"/>
    </source>
</evidence>
<dbReference type="PROSITE" id="PS50977">
    <property type="entry name" value="HTH_TETR_2"/>
    <property type="match status" value="1"/>
</dbReference>
<dbReference type="SUPFAM" id="SSF46689">
    <property type="entry name" value="Homeodomain-like"/>
    <property type="match status" value="1"/>
</dbReference>